<reference evidence="11" key="1">
    <citation type="journal article" date="2022" name="Int. J. Mol. Sci.">
        <title>Draft Genome of Tanacetum Coccineum: Genomic Comparison of Closely Related Tanacetum-Family Plants.</title>
        <authorList>
            <person name="Yamashiro T."/>
            <person name="Shiraishi A."/>
            <person name="Nakayama K."/>
            <person name="Satake H."/>
        </authorList>
    </citation>
    <scope>NUCLEOTIDE SEQUENCE</scope>
</reference>
<proteinExistence type="predicted"/>
<dbReference type="Proteomes" id="UP001151760">
    <property type="component" value="Unassembled WGS sequence"/>
</dbReference>
<accession>A0ABQ4YYH1</accession>
<dbReference type="InterPro" id="IPR036397">
    <property type="entry name" value="RNaseH_sf"/>
</dbReference>
<name>A0ABQ4YYH1_9ASTR</name>
<keyword evidence="8" id="KW-0548">Nucleotidyltransferase</keyword>
<keyword evidence="2" id="KW-0479">Metal-binding</keyword>
<keyword evidence="12" id="KW-1185">Reference proteome</keyword>
<feature type="compositionally biased region" description="Polar residues" evidence="10">
    <location>
        <begin position="352"/>
        <end position="374"/>
    </location>
</feature>
<dbReference type="SUPFAM" id="SSF53098">
    <property type="entry name" value="Ribonuclease H-like"/>
    <property type="match status" value="1"/>
</dbReference>
<feature type="compositionally biased region" description="Polar residues" evidence="10">
    <location>
        <begin position="330"/>
        <end position="344"/>
    </location>
</feature>
<comment type="caution">
    <text evidence="11">The sequence shown here is derived from an EMBL/GenBank/DDBJ whole genome shotgun (WGS) entry which is preliminary data.</text>
</comment>
<keyword evidence="4" id="KW-0378">Hydrolase</keyword>
<evidence type="ECO:0000313" key="11">
    <source>
        <dbReference type="EMBL" id="GJS82889.1"/>
    </source>
</evidence>
<keyword evidence="8" id="KW-0808">Transferase</keyword>
<evidence type="ECO:0000256" key="7">
    <source>
        <dbReference type="ARBA" id="ARBA00022918"/>
    </source>
</evidence>
<protein>
    <submittedName>
        <fullName evidence="11">Integrase, catalytic region, zinc finger, CCHC-type containing protein</fullName>
    </submittedName>
</protein>
<evidence type="ECO:0000256" key="5">
    <source>
        <dbReference type="ARBA" id="ARBA00022842"/>
    </source>
</evidence>
<dbReference type="InterPro" id="IPR012337">
    <property type="entry name" value="RNaseH-like_sf"/>
</dbReference>
<evidence type="ECO:0000256" key="3">
    <source>
        <dbReference type="ARBA" id="ARBA00022759"/>
    </source>
</evidence>
<organism evidence="11 12">
    <name type="scientific">Tanacetum coccineum</name>
    <dbReference type="NCBI Taxonomy" id="301880"/>
    <lineage>
        <taxon>Eukaryota</taxon>
        <taxon>Viridiplantae</taxon>
        <taxon>Streptophyta</taxon>
        <taxon>Embryophyta</taxon>
        <taxon>Tracheophyta</taxon>
        <taxon>Spermatophyta</taxon>
        <taxon>Magnoliopsida</taxon>
        <taxon>eudicotyledons</taxon>
        <taxon>Gunneridae</taxon>
        <taxon>Pentapetalae</taxon>
        <taxon>asterids</taxon>
        <taxon>campanulids</taxon>
        <taxon>Asterales</taxon>
        <taxon>Asteraceae</taxon>
        <taxon>Asteroideae</taxon>
        <taxon>Anthemideae</taxon>
        <taxon>Anthemidinae</taxon>
        <taxon>Tanacetum</taxon>
    </lineage>
</organism>
<reference evidence="11" key="2">
    <citation type="submission" date="2022-01" db="EMBL/GenBank/DDBJ databases">
        <authorList>
            <person name="Yamashiro T."/>
            <person name="Shiraishi A."/>
            <person name="Satake H."/>
            <person name="Nakayama K."/>
        </authorList>
    </citation>
    <scope>NUCLEOTIDE SEQUENCE</scope>
</reference>
<evidence type="ECO:0000256" key="6">
    <source>
        <dbReference type="ARBA" id="ARBA00022908"/>
    </source>
</evidence>
<keyword evidence="1" id="KW-0540">Nuclease</keyword>
<evidence type="ECO:0000256" key="1">
    <source>
        <dbReference type="ARBA" id="ARBA00022722"/>
    </source>
</evidence>
<keyword evidence="7" id="KW-0695">RNA-directed DNA polymerase</keyword>
<evidence type="ECO:0000256" key="8">
    <source>
        <dbReference type="ARBA" id="ARBA00022932"/>
    </source>
</evidence>
<dbReference type="EMBL" id="BQNB010010859">
    <property type="protein sequence ID" value="GJS82889.1"/>
    <property type="molecule type" value="Genomic_DNA"/>
</dbReference>
<sequence length="374" mass="41967">MLFTMSSWKQVNLPYKFKWTKKTVLVTYCSSETTTEGYMDNYKNVSQDIRNQLDAEAEVLQIILTRIDNDIYSTVDACPNACEMFYKMMNELVRNQCDVINHQVNVQFLLQLQPEWQRFVTLVKQSQELKTVSYHKLYDILKQHQTLTARTPEQNGVVERRNHTLVEAARTMLSAAKVPLYFWVKAIATTYYVSFDLVPQSPTTALEQVSLSPSPQSQENVPQAAETVTTSNELDLIFSPMFDELLNGTTPVVSKSSAVTTADAPNQPKLKPIWLKLDEISSQAQAYYFFQAKLKPCQARARLNSIAPLLNAATPVVSKSSAVTAADAPNQRQQQNTTPSTSITIAVDTPPLNIQKTPETTSQAPTITATENIN</sequence>
<dbReference type="PANTHER" id="PTHR42648:SF11">
    <property type="entry name" value="TRANSPOSON TY4-P GAG-POL POLYPROTEIN"/>
    <property type="match status" value="1"/>
</dbReference>
<keyword evidence="6" id="KW-0229">DNA integration</keyword>
<gene>
    <name evidence="11" type="ORF">Tco_0749430</name>
</gene>
<keyword evidence="8" id="KW-0239">DNA-directed DNA polymerase</keyword>
<dbReference type="InterPro" id="IPR039537">
    <property type="entry name" value="Retrotran_Ty1/copia-like"/>
</dbReference>
<evidence type="ECO:0000256" key="4">
    <source>
        <dbReference type="ARBA" id="ARBA00022801"/>
    </source>
</evidence>
<evidence type="ECO:0000256" key="2">
    <source>
        <dbReference type="ARBA" id="ARBA00022723"/>
    </source>
</evidence>
<feature type="region of interest" description="Disordered" evidence="10">
    <location>
        <begin position="323"/>
        <end position="374"/>
    </location>
</feature>
<keyword evidence="5" id="KW-0460">Magnesium</keyword>
<evidence type="ECO:0000256" key="9">
    <source>
        <dbReference type="ARBA" id="ARBA00023172"/>
    </source>
</evidence>
<evidence type="ECO:0000256" key="10">
    <source>
        <dbReference type="SAM" id="MobiDB-lite"/>
    </source>
</evidence>
<dbReference type="Gene3D" id="3.30.420.10">
    <property type="entry name" value="Ribonuclease H-like superfamily/Ribonuclease H"/>
    <property type="match status" value="1"/>
</dbReference>
<keyword evidence="9" id="KW-0233">DNA recombination</keyword>
<dbReference type="PANTHER" id="PTHR42648">
    <property type="entry name" value="TRANSPOSASE, PUTATIVE-RELATED"/>
    <property type="match status" value="1"/>
</dbReference>
<keyword evidence="3" id="KW-0255">Endonuclease</keyword>
<evidence type="ECO:0000313" key="12">
    <source>
        <dbReference type="Proteomes" id="UP001151760"/>
    </source>
</evidence>